<dbReference type="RefSeq" id="WP_244076145.1">
    <property type="nucleotide sequence ID" value="NZ_AP025581.1"/>
</dbReference>
<comment type="caution">
    <text evidence="2">The sequence shown here is derived from an EMBL/GenBank/DDBJ whole genome shotgun (WGS) entry which is preliminary data.</text>
</comment>
<sequence>MADSIKVICDNLGGPIRVAMGTPLSDVAARLTPGRYPFLAAFVNNRIKELNYKIYTPVTVRFVDITDFAGIRVYQRTSWFILQKAARTLFPGHTLHIRHSMGQSGFYCELEGLDEFTHEQAAALEGHMREVVAQNLPIERTKVLTSELRAIYAEQGFDDKTALLDTRPRLYSDLYTLDGTAGYFYGALAPSTGYIDRFCIEPYYKGFYLALPLRTNPGVLNKNVQQEKMFGIFQEYQSWVRIMGVPTVGDVNSKVLAGDAGGMIKLAEAFHERKFAWVADTIYDANLARGVRIVLISGPSSSGKTTSAKRLGIQLGVLGLKPVLISLDDYFVDREKTPKDADGEYDYEALEAIDLELFNDHLRRLMRGESVDIPRYNFITGRRMQHNDPLTLDERSILIVEGIHGLNPRLTPGVPEEQKFRIYISCFTSVAMDNLSRIATTDNRLLRRLTRDYRQRGADALATLSRWASVRRGEEKHIFPYQENADVMLNSSLFYEISVLRPFAEKILREVPDTVPEYDEARRMLKFLDNFIPIPPDEIPPTSILREFIGGSSFQY</sequence>
<dbReference type="SUPFAM" id="SSF55186">
    <property type="entry name" value="ThrRS/AlaRS common domain"/>
    <property type="match status" value="1"/>
</dbReference>
<dbReference type="SUPFAM" id="SSF52540">
    <property type="entry name" value="P-loop containing nucleoside triphosphate hydrolases"/>
    <property type="match status" value="1"/>
</dbReference>
<dbReference type="InterPro" id="IPR027417">
    <property type="entry name" value="P-loop_NTPase"/>
</dbReference>
<dbReference type="InterPro" id="IPR018163">
    <property type="entry name" value="Thr/Ala-tRNA-synth_IIc_edit"/>
</dbReference>
<protein>
    <submittedName>
        <fullName evidence="2">Uridine kinase</fullName>
    </submittedName>
</protein>
<dbReference type="InterPro" id="IPR006083">
    <property type="entry name" value="PRK/URK"/>
</dbReference>
<name>A0AA37KKY9_9BACT</name>
<dbReference type="Proteomes" id="UP001055105">
    <property type="component" value="Unassembled WGS sequence"/>
</dbReference>
<dbReference type="Gene3D" id="3.30.980.10">
    <property type="entry name" value="Threonyl-trna Synthetase, Chain A, domain 2"/>
    <property type="match status" value="1"/>
</dbReference>
<keyword evidence="2" id="KW-0418">Kinase</keyword>
<dbReference type="PRINTS" id="PR00988">
    <property type="entry name" value="URIDINKINASE"/>
</dbReference>
<evidence type="ECO:0000313" key="3">
    <source>
        <dbReference type="Proteomes" id="UP001055105"/>
    </source>
</evidence>
<keyword evidence="2" id="KW-0808">Transferase</keyword>
<dbReference type="EMBL" id="BQOL01000001">
    <property type="protein sequence ID" value="GKI17852.1"/>
    <property type="molecule type" value="Genomic_DNA"/>
</dbReference>
<dbReference type="PANTHER" id="PTHR10285">
    <property type="entry name" value="URIDINE KINASE"/>
    <property type="match status" value="1"/>
</dbReference>
<feature type="domain" description="Phosphoribulokinase/uridine kinase" evidence="1">
    <location>
        <begin position="294"/>
        <end position="490"/>
    </location>
</feature>
<proteinExistence type="predicted"/>
<dbReference type="Pfam" id="PF00485">
    <property type="entry name" value="PRK"/>
    <property type="match status" value="1"/>
</dbReference>
<dbReference type="AlphaFoldDB" id="A0AA37KKY9"/>
<gene>
    <name evidence="2" type="ORF">CE91St16_07600</name>
</gene>
<dbReference type="CDD" id="cd02028">
    <property type="entry name" value="UMPK_like"/>
    <property type="match status" value="1"/>
</dbReference>
<dbReference type="GO" id="GO:0016301">
    <property type="term" value="F:kinase activity"/>
    <property type="evidence" value="ECO:0007669"/>
    <property type="project" value="UniProtKB-KW"/>
</dbReference>
<dbReference type="GO" id="GO:0005524">
    <property type="term" value="F:ATP binding"/>
    <property type="evidence" value="ECO:0007669"/>
    <property type="project" value="InterPro"/>
</dbReference>
<reference evidence="2" key="1">
    <citation type="submission" date="2022-01" db="EMBL/GenBank/DDBJ databases">
        <title>Novel bile acid biosynthetic pathways are enriched in the microbiome of centenarians.</title>
        <authorList>
            <person name="Sato Y."/>
            <person name="Atarashi K."/>
            <person name="Plichta R.D."/>
            <person name="Arai Y."/>
            <person name="Sasajima S."/>
            <person name="Kearney M.S."/>
            <person name="Suda W."/>
            <person name="Takeshita K."/>
            <person name="Sasaki T."/>
            <person name="Okamoto S."/>
            <person name="Skelly N.A."/>
            <person name="Okamura Y."/>
            <person name="Vlamakis H."/>
            <person name="Li Y."/>
            <person name="Tanoue T."/>
            <person name="Takei H."/>
            <person name="Nittono H."/>
            <person name="Narushima S."/>
            <person name="Irie J."/>
            <person name="Itoh H."/>
            <person name="Moriya K."/>
            <person name="Sugiura Y."/>
            <person name="Suematsu M."/>
            <person name="Moritoki N."/>
            <person name="Shibata S."/>
            <person name="Littman R.D."/>
            <person name="Fischbach A.M."/>
            <person name="Uwamino Y."/>
            <person name="Inoue T."/>
            <person name="Honda A."/>
            <person name="Hattori M."/>
            <person name="Murai T."/>
            <person name="Xavier J.R."/>
            <person name="Hirose N."/>
            <person name="Honda K."/>
        </authorList>
    </citation>
    <scope>NUCLEOTIDE SEQUENCE</scope>
    <source>
        <strain evidence="2">CE91-St16</strain>
    </source>
</reference>
<dbReference type="Gene3D" id="3.40.50.300">
    <property type="entry name" value="P-loop containing nucleotide triphosphate hydrolases"/>
    <property type="match status" value="1"/>
</dbReference>
<accession>A0AA37KKY9</accession>
<evidence type="ECO:0000313" key="2">
    <source>
        <dbReference type="EMBL" id="GKI17852.1"/>
    </source>
</evidence>
<evidence type="ECO:0000259" key="1">
    <source>
        <dbReference type="Pfam" id="PF00485"/>
    </source>
</evidence>
<organism evidence="2 3">
    <name type="scientific">Alistipes finegoldii</name>
    <dbReference type="NCBI Taxonomy" id="214856"/>
    <lineage>
        <taxon>Bacteria</taxon>
        <taxon>Pseudomonadati</taxon>
        <taxon>Bacteroidota</taxon>
        <taxon>Bacteroidia</taxon>
        <taxon>Bacteroidales</taxon>
        <taxon>Rikenellaceae</taxon>
        <taxon>Alistipes</taxon>
    </lineage>
</organism>